<name>A0A2T3P1A6_9GAMM</name>
<dbReference type="NCBIfam" id="NF033664">
    <property type="entry name" value="PACE_transport"/>
    <property type="match status" value="1"/>
</dbReference>
<dbReference type="Pfam" id="PF05232">
    <property type="entry name" value="BTP"/>
    <property type="match status" value="2"/>
</dbReference>
<protein>
    <recommendedName>
        <fullName evidence="2">Chlorhexidine efflux transporter domain-containing protein</fullName>
    </recommendedName>
</protein>
<proteinExistence type="predicted"/>
<evidence type="ECO:0000313" key="3">
    <source>
        <dbReference type="EMBL" id="PSW22262.1"/>
    </source>
</evidence>
<dbReference type="InterPro" id="IPR007896">
    <property type="entry name" value="BTP_bacteria"/>
</dbReference>
<evidence type="ECO:0000256" key="1">
    <source>
        <dbReference type="SAM" id="Phobius"/>
    </source>
</evidence>
<dbReference type="AlphaFoldDB" id="A0A2T3P1A6"/>
<feature type="domain" description="Chlorhexidine efflux transporter" evidence="2">
    <location>
        <begin position="2"/>
        <end position="62"/>
    </location>
</feature>
<evidence type="ECO:0000313" key="4">
    <source>
        <dbReference type="Proteomes" id="UP000241771"/>
    </source>
</evidence>
<feature type="transmembrane region" description="Helical" evidence="1">
    <location>
        <begin position="7"/>
        <end position="28"/>
    </location>
</feature>
<keyword evidence="1" id="KW-0472">Membrane</keyword>
<feature type="transmembrane region" description="Helical" evidence="1">
    <location>
        <begin position="79"/>
        <end position="98"/>
    </location>
</feature>
<sequence length="145" mass="16394">MSTIERVFHAVLFEVLAISLSIIGLTIFTHHPVSSLSGTMIAVATIAMIWNMIFNAIFDRFFTGKREERSLKARCVQVIGFEGGLLLFTVPIMAWLLSVGLWEAFIMDIGVTLFITAYAFVFNYCYDHLRAALLRRRQLATVQAQ</sequence>
<comment type="caution">
    <text evidence="3">The sequence shown here is derived from an EMBL/GenBank/DDBJ whole genome shotgun (WGS) entry which is preliminary data.</text>
</comment>
<feature type="domain" description="Chlorhexidine efflux transporter" evidence="2">
    <location>
        <begin position="69"/>
        <end position="131"/>
    </location>
</feature>
<organism evidence="3 4">
    <name type="scientific">Photobacterium sanctipauli</name>
    <dbReference type="NCBI Taxonomy" id="1342794"/>
    <lineage>
        <taxon>Bacteria</taxon>
        <taxon>Pseudomonadati</taxon>
        <taxon>Pseudomonadota</taxon>
        <taxon>Gammaproteobacteria</taxon>
        <taxon>Vibrionales</taxon>
        <taxon>Vibrionaceae</taxon>
        <taxon>Photobacterium</taxon>
    </lineage>
</organism>
<keyword evidence="1" id="KW-1133">Transmembrane helix</keyword>
<dbReference type="InterPro" id="IPR058208">
    <property type="entry name" value="PACE"/>
</dbReference>
<feature type="transmembrane region" description="Helical" evidence="1">
    <location>
        <begin position="104"/>
        <end position="126"/>
    </location>
</feature>
<keyword evidence="1" id="KW-0812">Transmembrane</keyword>
<feature type="transmembrane region" description="Helical" evidence="1">
    <location>
        <begin position="40"/>
        <end position="58"/>
    </location>
</feature>
<keyword evidence="4" id="KW-1185">Reference proteome</keyword>
<gene>
    <name evidence="3" type="ORF">C9I98_03085</name>
</gene>
<dbReference type="RefSeq" id="WP_036820932.1">
    <property type="nucleotide sequence ID" value="NZ_JGVO01000303.1"/>
</dbReference>
<dbReference type="Proteomes" id="UP000241771">
    <property type="component" value="Unassembled WGS sequence"/>
</dbReference>
<reference evidence="3 4" key="1">
    <citation type="submission" date="2018-01" db="EMBL/GenBank/DDBJ databases">
        <title>Whole genome sequencing of Histamine producing bacteria.</title>
        <authorList>
            <person name="Butler K."/>
        </authorList>
    </citation>
    <scope>NUCLEOTIDE SEQUENCE [LARGE SCALE GENOMIC DNA]</scope>
    <source>
        <strain evidence="3 4">DSM 100436</strain>
    </source>
</reference>
<accession>A0A2T3P1A6</accession>
<dbReference type="EMBL" id="PYMA01000001">
    <property type="protein sequence ID" value="PSW22262.1"/>
    <property type="molecule type" value="Genomic_DNA"/>
</dbReference>
<evidence type="ECO:0000259" key="2">
    <source>
        <dbReference type="Pfam" id="PF05232"/>
    </source>
</evidence>
<dbReference type="OrthoDB" id="1631120at2"/>